<reference evidence="2" key="1">
    <citation type="journal article" date="2013" name="Ind. Biotechnol.">
        <title>Comparative genomics analysis of Trichoderma reesei strains.</title>
        <authorList>
            <person name="Koike H."/>
            <person name="Aerts A."/>
            <person name="LaButti K."/>
            <person name="Grigoriev I.V."/>
            <person name="Baker S.E."/>
        </authorList>
    </citation>
    <scope>NUCLEOTIDE SEQUENCE [LARGE SCALE GENOMIC DNA]</scope>
    <source>
        <strain evidence="2">ATCC 56765 / BCRC 32924 / NRRL 11460 / Rut C-30</strain>
    </source>
</reference>
<dbReference type="AlphaFoldDB" id="A0A024SIN8"/>
<sequence>MYSQSCSRYLPENIRYDRLWLQLYIYVSQIEYDHVQIFRQIIAQSQNPTSLIKQRKIPKPSILQTHTHRKAQHALPCCSLSLFIHPSLPFCYAADEECSLG</sequence>
<dbReference type="HOGENOM" id="CLU_2293722_0_0_1"/>
<proteinExistence type="predicted"/>
<organism evidence="1 2">
    <name type="scientific">Hypocrea jecorina (strain ATCC 56765 / BCRC 32924 / NRRL 11460 / Rut C-30)</name>
    <name type="common">Trichoderma reesei</name>
    <dbReference type="NCBI Taxonomy" id="1344414"/>
    <lineage>
        <taxon>Eukaryota</taxon>
        <taxon>Fungi</taxon>
        <taxon>Dikarya</taxon>
        <taxon>Ascomycota</taxon>
        <taxon>Pezizomycotina</taxon>
        <taxon>Sordariomycetes</taxon>
        <taxon>Hypocreomycetidae</taxon>
        <taxon>Hypocreales</taxon>
        <taxon>Hypocreaceae</taxon>
        <taxon>Trichoderma</taxon>
    </lineage>
</organism>
<evidence type="ECO:0000313" key="1">
    <source>
        <dbReference type="EMBL" id="ETS04052.1"/>
    </source>
</evidence>
<evidence type="ECO:0000313" key="2">
    <source>
        <dbReference type="Proteomes" id="UP000024376"/>
    </source>
</evidence>
<gene>
    <name evidence="1" type="ORF">M419DRAFT_122626</name>
</gene>
<dbReference type="KEGG" id="trr:M419DRAFT_122626"/>
<name>A0A024SIN8_HYPJR</name>
<protein>
    <submittedName>
        <fullName evidence="1">Uncharacterized protein</fullName>
    </submittedName>
</protein>
<dbReference type="Proteomes" id="UP000024376">
    <property type="component" value="Unassembled WGS sequence"/>
</dbReference>
<accession>A0A024SIN8</accession>
<dbReference type="EMBL" id="KI911142">
    <property type="protein sequence ID" value="ETS04052.1"/>
    <property type="molecule type" value="Genomic_DNA"/>
</dbReference>